<organism evidence="2 3">
    <name type="scientific">Plakobranchus ocellatus</name>
    <dbReference type="NCBI Taxonomy" id="259542"/>
    <lineage>
        <taxon>Eukaryota</taxon>
        <taxon>Metazoa</taxon>
        <taxon>Spiralia</taxon>
        <taxon>Lophotrochozoa</taxon>
        <taxon>Mollusca</taxon>
        <taxon>Gastropoda</taxon>
        <taxon>Heterobranchia</taxon>
        <taxon>Euthyneura</taxon>
        <taxon>Panpulmonata</taxon>
        <taxon>Sacoglossa</taxon>
        <taxon>Placobranchoidea</taxon>
        <taxon>Plakobranchidae</taxon>
        <taxon>Plakobranchus</taxon>
    </lineage>
</organism>
<comment type="caution">
    <text evidence="2">The sequence shown here is derived from an EMBL/GenBank/DDBJ whole genome shotgun (WGS) entry which is preliminary data.</text>
</comment>
<reference evidence="2 3" key="1">
    <citation type="journal article" date="2021" name="Elife">
        <title>Chloroplast acquisition without the gene transfer in kleptoplastic sea slugs, Plakobranchus ocellatus.</title>
        <authorList>
            <person name="Maeda T."/>
            <person name="Takahashi S."/>
            <person name="Yoshida T."/>
            <person name="Shimamura S."/>
            <person name="Takaki Y."/>
            <person name="Nagai Y."/>
            <person name="Toyoda A."/>
            <person name="Suzuki Y."/>
            <person name="Arimoto A."/>
            <person name="Ishii H."/>
            <person name="Satoh N."/>
            <person name="Nishiyama T."/>
            <person name="Hasebe M."/>
            <person name="Maruyama T."/>
            <person name="Minagawa J."/>
            <person name="Obokata J."/>
            <person name="Shigenobu S."/>
        </authorList>
    </citation>
    <scope>NUCLEOTIDE SEQUENCE [LARGE SCALE GENOMIC DNA]</scope>
</reference>
<evidence type="ECO:0000313" key="2">
    <source>
        <dbReference type="EMBL" id="GFN95614.1"/>
    </source>
</evidence>
<evidence type="ECO:0000313" key="3">
    <source>
        <dbReference type="Proteomes" id="UP000735302"/>
    </source>
</evidence>
<proteinExistence type="predicted"/>
<dbReference type="Proteomes" id="UP000735302">
    <property type="component" value="Unassembled WGS sequence"/>
</dbReference>
<name>A0AAV3ZIZ4_9GAST</name>
<dbReference type="AlphaFoldDB" id="A0AAV3ZIZ4"/>
<accession>A0AAV3ZIZ4</accession>
<gene>
    <name evidence="2" type="ORF">PoB_002212000</name>
</gene>
<protein>
    <submittedName>
        <fullName evidence="2">Uncharacterized protein</fullName>
    </submittedName>
</protein>
<dbReference type="EMBL" id="BLXT01002522">
    <property type="protein sequence ID" value="GFN95614.1"/>
    <property type="molecule type" value="Genomic_DNA"/>
</dbReference>
<sequence length="123" mass="14161">MLHEVPEGLQRDTKILCSKEIETPRELLWLDALMNWSRKSINMKKSRRHPQGKTIHEKTAMLTTRSNGCCGDLLQSETENFSGVNSRGIKMQKSWAIDNSQRLKGSGSEIHLTPPRNWQKMEN</sequence>
<evidence type="ECO:0000256" key="1">
    <source>
        <dbReference type="SAM" id="MobiDB-lite"/>
    </source>
</evidence>
<keyword evidence="3" id="KW-1185">Reference proteome</keyword>
<feature type="region of interest" description="Disordered" evidence="1">
    <location>
        <begin position="104"/>
        <end position="123"/>
    </location>
</feature>